<evidence type="ECO:0000256" key="4">
    <source>
        <dbReference type="SAM" id="MobiDB-lite"/>
    </source>
</evidence>
<comment type="caution">
    <text evidence="5">The sequence shown here is derived from an EMBL/GenBank/DDBJ whole genome shotgun (WGS) entry which is preliminary data.</text>
</comment>
<dbReference type="SUPFAM" id="SSF50978">
    <property type="entry name" value="WD40 repeat-like"/>
    <property type="match status" value="1"/>
</dbReference>
<accession>A0A2A9MJU6</accession>
<dbReference type="Gene3D" id="1.20.960.30">
    <property type="match status" value="1"/>
</dbReference>
<dbReference type="PANTHER" id="PTHR19848">
    <property type="entry name" value="WD40 REPEAT PROTEIN"/>
    <property type="match status" value="1"/>
</dbReference>
<feature type="repeat" description="WD" evidence="3">
    <location>
        <begin position="460"/>
        <end position="501"/>
    </location>
</feature>
<evidence type="ECO:0000313" key="5">
    <source>
        <dbReference type="EMBL" id="PFH36236.1"/>
    </source>
</evidence>
<dbReference type="OrthoDB" id="674604at2759"/>
<reference evidence="5 6" key="1">
    <citation type="submission" date="2017-09" db="EMBL/GenBank/DDBJ databases">
        <title>Genome sequencing of Besnoitia besnoiti strain Bb-Ger1.</title>
        <authorList>
            <person name="Schares G."/>
            <person name="Venepally P."/>
            <person name="Lorenzi H.A."/>
        </authorList>
    </citation>
    <scope>NUCLEOTIDE SEQUENCE [LARGE SCALE GENOMIC DNA]</scope>
    <source>
        <strain evidence="5 6">Bb-Ger1</strain>
    </source>
</reference>
<dbReference type="SMART" id="SM00320">
    <property type="entry name" value="WD40"/>
    <property type="match status" value="7"/>
</dbReference>
<protein>
    <submittedName>
        <fullName evidence="5">WD domain, G-beta repeat-containing protein</fullName>
    </submittedName>
</protein>
<evidence type="ECO:0000256" key="2">
    <source>
        <dbReference type="ARBA" id="ARBA00022737"/>
    </source>
</evidence>
<dbReference type="PROSITE" id="PS50082">
    <property type="entry name" value="WD_REPEATS_2"/>
    <property type="match status" value="5"/>
</dbReference>
<dbReference type="RefSeq" id="XP_029220245.1">
    <property type="nucleotide sequence ID" value="XM_029362879.1"/>
</dbReference>
<feature type="region of interest" description="Disordered" evidence="4">
    <location>
        <begin position="120"/>
        <end position="144"/>
    </location>
</feature>
<dbReference type="EMBL" id="NWUJ01000003">
    <property type="protein sequence ID" value="PFH36236.1"/>
    <property type="molecule type" value="Genomic_DNA"/>
</dbReference>
<dbReference type="KEGG" id="bbes:BESB_044280"/>
<sequence>MSLRERQEEQLHQALLLYLQKRFPETAKVFQDEAKLQGFAGGALTRRCSSLQNAGRVTLAGAAAASQLDEDLLPRRWGATARLQAKVTSLQSQLVQQQEQIALLMAAAAGRAPAEGAAQAAKQAGDLADGKREDDEAAAARAASGEKPEKVDWVLPCAPAVYTLAGPRCPVNALAVHPLLAQLVTASDDGVLRIYHIMQGEGKFERQFKAHSVAINDVVFDASGRWCATASADMAVKVFDVQQNYEPSRTLQGHSDIVSGLQFCSLDESPRDGAGPAGFGRQASNGVLSSASSAFLFSCSRDGTVKLWALASGLCVRTFSPAPQDVFARSGSREAWIRAVAAPEKSMRAAKLFASCGNDQKVCLWRYDLGVVVREMTGHSHVVESAVFASEKMLRLLHAHKQAPPPLPNSLLDEGLLKAAEKESGTLHVLRLCGLVLFSASRDRTLRMWDAVQGVTLKVFVGHDNWVRCVILHPAGSHIVSSGDDRSVRCWNVISGACERVIAPAHSQFVTSLGFDFSSLLLASGSLDCTVKLWSCSHSQHKELANKQLKP</sequence>
<organism evidence="5 6">
    <name type="scientific">Besnoitia besnoiti</name>
    <name type="common">Apicomplexan protozoan</name>
    <dbReference type="NCBI Taxonomy" id="94643"/>
    <lineage>
        <taxon>Eukaryota</taxon>
        <taxon>Sar</taxon>
        <taxon>Alveolata</taxon>
        <taxon>Apicomplexa</taxon>
        <taxon>Conoidasida</taxon>
        <taxon>Coccidia</taxon>
        <taxon>Eucoccidiorida</taxon>
        <taxon>Eimeriorina</taxon>
        <taxon>Sarcocystidae</taxon>
        <taxon>Besnoitia</taxon>
    </lineage>
</organism>
<dbReference type="Pfam" id="PF00400">
    <property type="entry name" value="WD40"/>
    <property type="match status" value="5"/>
</dbReference>
<dbReference type="PRINTS" id="PR00320">
    <property type="entry name" value="GPROTEINBRPT"/>
</dbReference>
<feature type="repeat" description="WD" evidence="3">
    <location>
        <begin position="290"/>
        <end position="318"/>
    </location>
</feature>
<proteinExistence type="predicted"/>
<dbReference type="PANTHER" id="PTHR19848:SF8">
    <property type="entry name" value="F-BOX AND WD REPEAT DOMAIN CONTAINING 7"/>
    <property type="match status" value="1"/>
</dbReference>
<dbReference type="STRING" id="94643.A0A2A9MJU6"/>
<evidence type="ECO:0000313" key="6">
    <source>
        <dbReference type="Proteomes" id="UP000224006"/>
    </source>
</evidence>
<dbReference type="Gene3D" id="2.130.10.10">
    <property type="entry name" value="YVTN repeat-like/Quinoprotein amine dehydrogenase"/>
    <property type="match status" value="1"/>
</dbReference>
<keyword evidence="6" id="KW-1185">Reference proteome</keyword>
<dbReference type="PROSITE" id="PS50294">
    <property type="entry name" value="WD_REPEATS_REGION"/>
    <property type="match status" value="2"/>
</dbReference>
<dbReference type="Proteomes" id="UP000224006">
    <property type="component" value="Chromosome III"/>
</dbReference>
<keyword evidence="1 3" id="KW-0853">WD repeat</keyword>
<dbReference type="GeneID" id="40309358"/>
<dbReference type="AlphaFoldDB" id="A0A2A9MJU6"/>
<dbReference type="CDD" id="cd00200">
    <property type="entry name" value="WD40"/>
    <property type="match status" value="1"/>
</dbReference>
<gene>
    <name evidence="5" type="ORF">BESB_044280</name>
</gene>
<keyword evidence="2" id="KW-0677">Repeat</keyword>
<evidence type="ECO:0000256" key="3">
    <source>
        <dbReference type="PROSITE-ProRule" id="PRU00221"/>
    </source>
</evidence>
<feature type="repeat" description="WD" evidence="3">
    <location>
        <begin position="208"/>
        <end position="249"/>
    </location>
</feature>
<dbReference type="InterPro" id="IPR037190">
    <property type="entry name" value="LIS1_N"/>
</dbReference>
<dbReference type="InterPro" id="IPR036322">
    <property type="entry name" value="WD40_repeat_dom_sf"/>
</dbReference>
<feature type="repeat" description="WD" evidence="3">
    <location>
        <begin position="503"/>
        <end position="535"/>
    </location>
</feature>
<dbReference type="InterPro" id="IPR001680">
    <property type="entry name" value="WD40_rpt"/>
</dbReference>
<dbReference type="InterPro" id="IPR020472">
    <property type="entry name" value="WD40_PAC1"/>
</dbReference>
<name>A0A2A9MJU6_BESBE</name>
<dbReference type="SUPFAM" id="SSF109925">
    <property type="entry name" value="Lissencephaly-1 protein (Lis-1, PAF-AH alpha) N-terminal domain"/>
    <property type="match status" value="1"/>
</dbReference>
<dbReference type="VEuPathDB" id="ToxoDB:BESB_044280"/>
<feature type="repeat" description="WD" evidence="3">
    <location>
        <begin position="437"/>
        <end position="459"/>
    </location>
</feature>
<evidence type="ECO:0000256" key="1">
    <source>
        <dbReference type="ARBA" id="ARBA00022574"/>
    </source>
</evidence>
<dbReference type="InterPro" id="IPR015943">
    <property type="entry name" value="WD40/YVTN_repeat-like_dom_sf"/>
</dbReference>